<dbReference type="InterPro" id="IPR036390">
    <property type="entry name" value="WH_DNA-bd_sf"/>
</dbReference>
<dbReference type="GO" id="GO:0007131">
    <property type="term" value="P:reciprocal meiotic recombination"/>
    <property type="evidence" value="ECO:0007669"/>
    <property type="project" value="EnsemblFungi"/>
</dbReference>
<keyword evidence="3" id="KW-0238">DNA-binding</keyword>
<sequence length="260" mass="28079">MTSYQNHNNNYSGGDYNGGAGGFSNSNYNDTTSAGGFGESSQSKPALRQSITPVTLKQISRSTQLVPDGEFTVGNLELSMVSFVGIIRNVIDNTGNVVLTVEDGTGSMDIKLWVDSTDSAVPPNYELNKYAHFTGSLRQFGGKKTVQNATVKQIIDHNEVTYHFLSAIEAYLASQGATQKNQSEGLFVSGPDGSEMGKSDVDRVYSFITQRAGSMPEGVPMQLIATSLGLRDDEVTGYCQRLTEDGKIYQGYDDNGYLAI</sequence>
<dbReference type="GO" id="GO:0000722">
    <property type="term" value="P:telomere maintenance via recombination"/>
    <property type="evidence" value="ECO:0007669"/>
    <property type="project" value="EnsemblFungi"/>
</dbReference>
<dbReference type="Proteomes" id="UP000094336">
    <property type="component" value="Unassembled WGS sequence"/>
</dbReference>
<evidence type="ECO:0000313" key="6">
    <source>
        <dbReference type="EMBL" id="ODQ80673.1"/>
    </source>
</evidence>
<dbReference type="GO" id="GO:0016567">
    <property type="term" value="P:protein ubiquitination"/>
    <property type="evidence" value="ECO:0007669"/>
    <property type="project" value="EnsemblFungi"/>
</dbReference>
<evidence type="ECO:0000256" key="3">
    <source>
        <dbReference type="ARBA" id="ARBA00023125"/>
    </source>
</evidence>
<dbReference type="GO" id="GO:0006265">
    <property type="term" value="P:DNA topological change"/>
    <property type="evidence" value="ECO:0007669"/>
    <property type="project" value="EnsemblFungi"/>
</dbReference>
<keyword evidence="7" id="KW-1185">Reference proteome</keyword>
<evidence type="ECO:0000256" key="4">
    <source>
        <dbReference type="ARBA" id="ARBA00023242"/>
    </source>
</evidence>
<dbReference type="PANTHER" id="PTHR13989:SF16">
    <property type="entry name" value="REPLICATION PROTEIN A2"/>
    <property type="match status" value="1"/>
</dbReference>
<dbReference type="InterPro" id="IPR040260">
    <property type="entry name" value="RFA2-like"/>
</dbReference>
<dbReference type="PIRSF" id="PIRSF036949">
    <property type="entry name" value="RPA32"/>
    <property type="match status" value="1"/>
</dbReference>
<evidence type="ECO:0000256" key="1">
    <source>
        <dbReference type="ARBA" id="ARBA00004123"/>
    </source>
</evidence>
<dbReference type="InterPro" id="IPR012340">
    <property type="entry name" value="NA-bd_OB-fold"/>
</dbReference>
<proteinExistence type="predicted"/>
<name>A0A1E3QSJ2_9ASCO</name>
<dbReference type="GO" id="GO:0007004">
    <property type="term" value="P:telomere maintenance via telomerase"/>
    <property type="evidence" value="ECO:0007669"/>
    <property type="project" value="EnsemblFungi"/>
</dbReference>
<gene>
    <name evidence="6" type="ORF">BABINDRAFT_166273</name>
</gene>
<dbReference type="GO" id="GO:0003690">
    <property type="term" value="F:double-stranded DNA binding"/>
    <property type="evidence" value="ECO:0007669"/>
    <property type="project" value="EnsemblFungi"/>
</dbReference>
<keyword evidence="2" id="KW-0235">DNA replication</keyword>
<dbReference type="RefSeq" id="XP_018986001.1">
    <property type="nucleotide sequence ID" value="XM_019130414.1"/>
</dbReference>
<evidence type="ECO:0000313" key="7">
    <source>
        <dbReference type="Proteomes" id="UP000094336"/>
    </source>
</evidence>
<dbReference type="GO" id="GO:0043565">
    <property type="term" value="F:sequence-specific DNA binding"/>
    <property type="evidence" value="ECO:0007669"/>
    <property type="project" value="EnsemblFungi"/>
</dbReference>
<dbReference type="STRING" id="984486.A0A1E3QSJ2"/>
<dbReference type="PANTHER" id="PTHR13989">
    <property type="entry name" value="REPLICATION PROTEIN A-RELATED"/>
    <property type="match status" value="1"/>
</dbReference>
<evidence type="ECO:0000259" key="5">
    <source>
        <dbReference type="Pfam" id="PF08784"/>
    </source>
</evidence>
<dbReference type="EMBL" id="KV454429">
    <property type="protein sequence ID" value="ODQ80673.1"/>
    <property type="molecule type" value="Genomic_DNA"/>
</dbReference>
<dbReference type="AlphaFoldDB" id="A0A1E3QSJ2"/>
<protein>
    <recommendedName>
        <fullName evidence="5">Replication protein A C-terminal domain-containing protein</fullName>
    </recommendedName>
</protein>
<comment type="subcellular location">
    <subcellularLocation>
        <location evidence="1">Nucleus</location>
    </subcellularLocation>
</comment>
<dbReference type="GO" id="GO:0035861">
    <property type="term" value="C:site of double-strand break"/>
    <property type="evidence" value="ECO:0007669"/>
    <property type="project" value="TreeGrafter"/>
</dbReference>
<dbReference type="GO" id="GO:0003697">
    <property type="term" value="F:single-stranded DNA binding"/>
    <property type="evidence" value="ECO:0007669"/>
    <property type="project" value="EnsemblFungi"/>
</dbReference>
<accession>A0A1E3QSJ2</accession>
<feature type="domain" description="Replication protein A C-terminal" evidence="5">
    <location>
        <begin position="194"/>
        <end position="255"/>
    </location>
</feature>
<dbReference type="Pfam" id="PF08784">
    <property type="entry name" value="RPA_C"/>
    <property type="match status" value="1"/>
</dbReference>
<dbReference type="OrthoDB" id="25571at2759"/>
<dbReference type="GO" id="GO:0005662">
    <property type="term" value="C:DNA replication factor A complex"/>
    <property type="evidence" value="ECO:0007669"/>
    <property type="project" value="EnsemblFungi"/>
</dbReference>
<dbReference type="GO" id="GO:0006260">
    <property type="term" value="P:DNA replication"/>
    <property type="evidence" value="ECO:0007669"/>
    <property type="project" value="UniProtKB-KW"/>
</dbReference>
<keyword evidence="4" id="KW-0539">Nucleus</keyword>
<dbReference type="GO" id="GO:0030491">
    <property type="term" value="P:heteroduplex formation"/>
    <property type="evidence" value="ECO:0007669"/>
    <property type="project" value="EnsemblFungi"/>
</dbReference>
<dbReference type="InterPro" id="IPR014892">
    <property type="entry name" value="RPA_C"/>
</dbReference>
<dbReference type="GO" id="GO:0000781">
    <property type="term" value="C:chromosome, telomeric region"/>
    <property type="evidence" value="ECO:0007669"/>
    <property type="project" value="EnsemblFungi"/>
</dbReference>
<dbReference type="GeneID" id="30148267"/>
<dbReference type="GO" id="GO:0006289">
    <property type="term" value="P:nucleotide-excision repair"/>
    <property type="evidence" value="ECO:0007669"/>
    <property type="project" value="EnsemblFungi"/>
</dbReference>
<dbReference type="InterPro" id="IPR014646">
    <property type="entry name" value="Rfa2/RPA32"/>
</dbReference>
<organism evidence="6 7">
    <name type="scientific">Babjeviella inositovora NRRL Y-12698</name>
    <dbReference type="NCBI Taxonomy" id="984486"/>
    <lineage>
        <taxon>Eukaryota</taxon>
        <taxon>Fungi</taxon>
        <taxon>Dikarya</taxon>
        <taxon>Ascomycota</taxon>
        <taxon>Saccharomycotina</taxon>
        <taxon>Pichiomycetes</taxon>
        <taxon>Serinales incertae sedis</taxon>
        <taxon>Babjeviella</taxon>
    </lineage>
</organism>
<dbReference type="GO" id="GO:0045184">
    <property type="term" value="P:establishment of protein localization"/>
    <property type="evidence" value="ECO:0007669"/>
    <property type="project" value="EnsemblFungi"/>
</dbReference>
<dbReference type="SUPFAM" id="SSF50249">
    <property type="entry name" value="Nucleic acid-binding proteins"/>
    <property type="match status" value="1"/>
</dbReference>
<dbReference type="SUPFAM" id="SSF46785">
    <property type="entry name" value="Winged helix' DNA-binding domain"/>
    <property type="match status" value="1"/>
</dbReference>
<dbReference type="GO" id="GO:0000724">
    <property type="term" value="P:double-strand break repair via homologous recombination"/>
    <property type="evidence" value="ECO:0007669"/>
    <property type="project" value="EnsemblFungi"/>
</dbReference>
<evidence type="ECO:0000256" key="2">
    <source>
        <dbReference type="ARBA" id="ARBA00022705"/>
    </source>
</evidence>
<reference evidence="7" key="1">
    <citation type="submission" date="2016-05" db="EMBL/GenBank/DDBJ databases">
        <title>Comparative genomics of biotechnologically important yeasts.</title>
        <authorList>
            <consortium name="DOE Joint Genome Institute"/>
            <person name="Riley R."/>
            <person name="Haridas S."/>
            <person name="Wolfe K.H."/>
            <person name="Lopes M.R."/>
            <person name="Hittinger C.T."/>
            <person name="Goker M."/>
            <person name="Salamov A."/>
            <person name="Wisecaver J."/>
            <person name="Long T.M."/>
            <person name="Aerts A.L."/>
            <person name="Barry K."/>
            <person name="Choi C."/>
            <person name="Clum A."/>
            <person name="Coughlan A.Y."/>
            <person name="Deshpande S."/>
            <person name="Douglass A.P."/>
            <person name="Hanson S.J."/>
            <person name="Klenk H.-P."/>
            <person name="Labutti K."/>
            <person name="Lapidus A."/>
            <person name="Lindquist E."/>
            <person name="Lipzen A."/>
            <person name="Meier-Kolthoff J.P."/>
            <person name="Ohm R.A."/>
            <person name="Otillar R.P."/>
            <person name="Pangilinan J."/>
            <person name="Peng Y."/>
            <person name="Rokas A."/>
            <person name="Rosa C.A."/>
            <person name="Scheuner C."/>
            <person name="Sibirny A.A."/>
            <person name="Slot J.C."/>
            <person name="Stielow J.B."/>
            <person name="Sun H."/>
            <person name="Kurtzman C.P."/>
            <person name="Blackwell M."/>
            <person name="Grigoriev I.V."/>
            <person name="Jeffries T.W."/>
        </authorList>
    </citation>
    <scope>NUCLEOTIDE SEQUENCE [LARGE SCALE GENOMIC DNA]</scope>
    <source>
        <strain evidence="7">NRRL Y-12698</strain>
    </source>
</reference>
<dbReference type="Gene3D" id="2.40.50.140">
    <property type="entry name" value="Nucleic acid-binding proteins"/>
    <property type="match status" value="1"/>
</dbReference>
<dbReference type="GO" id="GO:0000794">
    <property type="term" value="C:condensed nuclear chromosome"/>
    <property type="evidence" value="ECO:0007669"/>
    <property type="project" value="EnsemblFungi"/>
</dbReference>
<dbReference type="CDD" id="cd04478">
    <property type="entry name" value="RPA2_DBD_D"/>
    <property type="match status" value="1"/>
</dbReference>